<dbReference type="PANTHER" id="PTHR48111:SF73">
    <property type="entry name" value="ALKALINE PHOSPHATASE SYNTHESIS TRANSCRIPTIONAL REGULATORY PROTEIN PHOP"/>
    <property type="match status" value="1"/>
</dbReference>
<evidence type="ECO:0000256" key="3">
    <source>
        <dbReference type="ARBA" id="ARBA00023125"/>
    </source>
</evidence>
<feature type="DNA-binding region" description="OmpR/PhoB-type" evidence="7">
    <location>
        <begin position="122"/>
        <end position="222"/>
    </location>
</feature>
<evidence type="ECO:0000256" key="6">
    <source>
        <dbReference type="PROSITE-ProRule" id="PRU00169"/>
    </source>
</evidence>
<evidence type="ECO:0000256" key="7">
    <source>
        <dbReference type="PROSITE-ProRule" id="PRU01091"/>
    </source>
</evidence>
<keyword evidence="3 7" id="KW-0238">DNA-binding</keyword>
<dbReference type="SMART" id="SM00448">
    <property type="entry name" value="REC"/>
    <property type="match status" value="1"/>
</dbReference>
<gene>
    <name evidence="10" type="ORF">FMM80_04035</name>
</gene>
<name>A0A9X5C549_9FIRM</name>
<keyword evidence="2" id="KW-0805">Transcription regulation</keyword>
<dbReference type="Gene3D" id="6.10.250.690">
    <property type="match status" value="1"/>
</dbReference>
<dbReference type="GO" id="GO:0000976">
    <property type="term" value="F:transcription cis-regulatory region binding"/>
    <property type="evidence" value="ECO:0007669"/>
    <property type="project" value="TreeGrafter"/>
</dbReference>
<keyword evidence="6" id="KW-0597">Phosphoprotein</keyword>
<feature type="domain" description="Response regulatory" evidence="8">
    <location>
        <begin position="3"/>
        <end position="115"/>
    </location>
</feature>
<dbReference type="InterPro" id="IPR011006">
    <property type="entry name" value="CheY-like_superfamily"/>
</dbReference>
<dbReference type="Pfam" id="PF00486">
    <property type="entry name" value="Trans_reg_C"/>
    <property type="match status" value="1"/>
</dbReference>
<evidence type="ECO:0000313" key="10">
    <source>
        <dbReference type="EMBL" id="NDO67922.1"/>
    </source>
</evidence>
<dbReference type="GO" id="GO:0000156">
    <property type="term" value="F:phosphorelay response regulator activity"/>
    <property type="evidence" value="ECO:0007669"/>
    <property type="project" value="TreeGrafter"/>
</dbReference>
<protein>
    <recommendedName>
        <fullName evidence="1">Stage 0 sporulation protein A homolog</fullName>
    </recommendedName>
</protein>
<evidence type="ECO:0000256" key="2">
    <source>
        <dbReference type="ARBA" id="ARBA00023015"/>
    </source>
</evidence>
<sequence length="222" mass="25194">METIGIIEDDELLGQALAIALRKEGYETLSAVNCREGRGLLEKNPNLLLIDINLPDGDGISFCRDMRRYQEIPAIFLTGQDEEEDMLGAFTAGADDYVVKPFPMRVLIKRIQAVLFRCREKKEAFLYKGLGIEFARKRVTCHGEEIPLTMKEYRLLEYLAKNKGQLLTKNQILEQVWDVDGAFVGENTVSVTVNRLRRKIEPDGANPVYIKNVFGQGYVFGE</sequence>
<keyword evidence="4" id="KW-0804">Transcription</keyword>
<dbReference type="GO" id="GO:0005829">
    <property type="term" value="C:cytosol"/>
    <property type="evidence" value="ECO:0007669"/>
    <property type="project" value="TreeGrafter"/>
</dbReference>
<dbReference type="GO" id="GO:0032993">
    <property type="term" value="C:protein-DNA complex"/>
    <property type="evidence" value="ECO:0007669"/>
    <property type="project" value="TreeGrafter"/>
</dbReference>
<feature type="modified residue" description="4-aspartylphosphate" evidence="6">
    <location>
        <position position="51"/>
    </location>
</feature>
<comment type="caution">
    <text evidence="10">The sequence shown here is derived from an EMBL/GenBank/DDBJ whole genome shotgun (WGS) entry which is preliminary data.</text>
</comment>
<dbReference type="RefSeq" id="WP_004069864.1">
    <property type="nucleotide sequence ID" value="NZ_CASCYM010000020.1"/>
</dbReference>
<evidence type="ECO:0000259" key="8">
    <source>
        <dbReference type="PROSITE" id="PS50110"/>
    </source>
</evidence>
<organism evidence="10 11">
    <name type="scientific">Schaedlerella arabinosiphila</name>
    <dbReference type="NCBI Taxonomy" id="2044587"/>
    <lineage>
        <taxon>Bacteria</taxon>
        <taxon>Bacillati</taxon>
        <taxon>Bacillota</taxon>
        <taxon>Clostridia</taxon>
        <taxon>Lachnospirales</taxon>
        <taxon>Lachnospiraceae</taxon>
        <taxon>Schaedlerella</taxon>
    </lineage>
</organism>
<dbReference type="Pfam" id="PF00072">
    <property type="entry name" value="Response_reg"/>
    <property type="match status" value="1"/>
</dbReference>
<dbReference type="PROSITE" id="PS50110">
    <property type="entry name" value="RESPONSE_REGULATORY"/>
    <property type="match status" value="1"/>
</dbReference>
<dbReference type="SMART" id="SM00862">
    <property type="entry name" value="Trans_reg_C"/>
    <property type="match status" value="1"/>
</dbReference>
<dbReference type="Proteomes" id="UP000474104">
    <property type="component" value="Unassembled WGS sequence"/>
</dbReference>
<proteinExistence type="predicted"/>
<dbReference type="SUPFAM" id="SSF52172">
    <property type="entry name" value="CheY-like"/>
    <property type="match status" value="1"/>
</dbReference>
<evidence type="ECO:0000256" key="1">
    <source>
        <dbReference type="ARBA" id="ARBA00018672"/>
    </source>
</evidence>
<evidence type="ECO:0000256" key="5">
    <source>
        <dbReference type="ARBA" id="ARBA00024867"/>
    </source>
</evidence>
<dbReference type="Gene3D" id="1.10.10.10">
    <property type="entry name" value="Winged helix-like DNA-binding domain superfamily/Winged helix DNA-binding domain"/>
    <property type="match status" value="1"/>
</dbReference>
<dbReference type="InterPro" id="IPR036388">
    <property type="entry name" value="WH-like_DNA-bd_sf"/>
</dbReference>
<dbReference type="GO" id="GO:0006355">
    <property type="term" value="P:regulation of DNA-templated transcription"/>
    <property type="evidence" value="ECO:0007669"/>
    <property type="project" value="InterPro"/>
</dbReference>
<dbReference type="PANTHER" id="PTHR48111">
    <property type="entry name" value="REGULATOR OF RPOS"/>
    <property type="match status" value="1"/>
</dbReference>
<evidence type="ECO:0000259" key="9">
    <source>
        <dbReference type="PROSITE" id="PS51755"/>
    </source>
</evidence>
<comment type="function">
    <text evidence="5">May play the central regulatory role in sporulation. It may be an element of the effector pathway responsible for the activation of sporulation genes in response to nutritional stress. Spo0A may act in concert with spo0H (a sigma factor) to control the expression of some genes that are critical to the sporulation process.</text>
</comment>
<evidence type="ECO:0000256" key="4">
    <source>
        <dbReference type="ARBA" id="ARBA00023163"/>
    </source>
</evidence>
<dbReference type="CDD" id="cd00383">
    <property type="entry name" value="trans_reg_C"/>
    <property type="match status" value="1"/>
</dbReference>
<feature type="domain" description="OmpR/PhoB-type" evidence="9">
    <location>
        <begin position="122"/>
        <end position="222"/>
    </location>
</feature>
<dbReference type="AlphaFoldDB" id="A0A9X5C549"/>
<accession>A0A9X5C549</accession>
<dbReference type="Gene3D" id="3.40.50.2300">
    <property type="match status" value="1"/>
</dbReference>
<dbReference type="InterPro" id="IPR001789">
    <property type="entry name" value="Sig_transdc_resp-reg_receiver"/>
</dbReference>
<dbReference type="EMBL" id="VIRB01000030">
    <property type="protein sequence ID" value="NDO67922.1"/>
    <property type="molecule type" value="Genomic_DNA"/>
</dbReference>
<dbReference type="OrthoDB" id="9803564at2"/>
<dbReference type="InterPro" id="IPR039420">
    <property type="entry name" value="WalR-like"/>
</dbReference>
<reference evidence="10 11" key="1">
    <citation type="submission" date="2019-07" db="EMBL/GenBank/DDBJ databases">
        <title>Draft genome sequences of 15 bacterial species constituting the stable defined intestinal microbiota of the GM15 gnotobiotic mouse model.</title>
        <authorList>
            <person name="Elie C."/>
            <person name="Mathieu A."/>
            <person name="Saliou A."/>
            <person name="Darnaud M."/>
            <person name="Leulier F."/>
            <person name="Tamellini A."/>
        </authorList>
    </citation>
    <scope>NUCLEOTIDE SEQUENCE [LARGE SCALE GENOMIC DNA]</scope>
    <source>
        <strain evidence="11">ASF 502</strain>
    </source>
</reference>
<dbReference type="PROSITE" id="PS51755">
    <property type="entry name" value="OMPR_PHOB"/>
    <property type="match status" value="1"/>
</dbReference>
<dbReference type="InterPro" id="IPR001867">
    <property type="entry name" value="OmpR/PhoB-type_DNA-bd"/>
</dbReference>
<evidence type="ECO:0000313" key="11">
    <source>
        <dbReference type="Proteomes" id="UP000474104"/>
    </source>
</evidence>